<keyword evidence="1" id="KW-0812">Transmembrane</keyword>
<dbReference type="AlphaFoldDB" id="A0A852YF42"/>
<dbReference type="Proteomes" id="UP000553888">
    <property type="component" value="Unassembled WGS sequence"/>
</dbReference>
<accession>A0A852YF42</accession>
<reference evidence="2 3" key="1">
    <citation type="submission" date="2020-07" db="EMBL/GenBank/DDBJ databases">
        <title>Sequencing the genomes of 1000 actinobacteria strains.</title>
        <authorList>
            <person name="Klenk H.-P."/>
        </authorList>
    </citation>
    <scope>NUCLEOTIDE SEQUENCE [LARGE SCALE GENOMIC DNA]</scope>
    <source>
        <strain evidence="2 3">DSM 23141</strain>
    </source>
</reference>
<keyword evidence="3" id="KW-1185">Reference proteome</keyword>
<evidence type="ECO:0000313" key="2">
    <source>
        <dbReference type="EMBL" id="NYG99914.1"/>
    </source>
</evidence>
<feature type="transmembrane region" description="Helical" evidence="1">
    <location>
        <begin position="118"/>
        <end position="145"/>
    </location>
</feature>
<evidence type="ECO:0000313" key="3">
    <source>
        <dbReference type="Proteomes" id="UP000553888"/>
    </source>
</evidence>
<keyword evidence="1" id="KW-0472">Membrane</keyword>
<dbReference type="RefSeq" id="WP_179568412.1">
    <property type="nucleotide sequence ID" value="NZ_JACBZY010000001.1"/>
</dbReference>
<gene>
    <name evidence="2" type="ORF">BJ979_002540</name>
</gene>
<feature type="transmembrane region" description="Helical" evidence="1">
    <location>
        <begin position="75"/>
        <end position="98"/>
    </location>
</feature>
<organism evidence="2 3">
    <name type="scientific">Schumannella luteola</name>
    <dbReference type="NCBI Taxonomy" id="472059"/>
    <lineage>
        <taxon>Bacteria</taxon>
        <taxon>Bacillati</taxon>
        <taxon>Actinomycetota</taxon>
        <taxon>Actinomycetes</taxon>
        <taxon>Micrococcales</taxon>
        <taxon>Microbacteriaceae</taxon>
        <taxon>Schumannella</taxon>
    </lineage>
</organism>
<feature type="transmembrane region" description="Helical" evidence="1">
    <location>
        <begin position="46"/>
        <end position="68"/>
    </location>
</feature>
<evidence type="ECO:0000256" key="1">
    <source>
        <dbReference type="SAM" id="Phobius"/>
    </source>
</evidence>
<name>A0A852YF42_9MICO</name>
<protein>
    <submittedName>
        <fullName evidence="2">Amino acid transporter</fullName>
    </submittedName>
</protein>
<keyword evidence="1" id="KW-1133">Transmembrane helix</keyword>
<sequence length="165" mass="16477">MQRIAQRVARVLILLAILGGAAVAATYALAIGSLSSRGPNPDGYGLLAIANHGAPVAAGLVVLAVLAAVPGRRSLVPAAILALSSGVVGGLALATWSIGHALSHVDQHAQPPALNSLILAITGSAVDVSPAAVVLAVGALALIVIRSLRRFRRWSMPVEVAAAAS</sequence>
<comment type="caution">
    <text evidence="2">The sequence shown here is derived from an EMBL/GenBank/DDBJ whole genome shotgun (WGS) entry which is preliminary data.</text>
</comment>
<dbReference type="EMBL" id="JACBZY010000001">
    <property type="protein sequence ID" value="NYG99914.1"/>
    <property type="molecule type" value="Genomic_DNA"/>
</dbReference>
<proteinExistence type="predicted"/>